<feature type="signal peptide" evidence="7">
    <location>
        <begin position="1"/>
        <end position="31"/>
    </location>
</feature>
<sequence>MTIKITRRTFKLGSIAAAALALTVGAGAAQAAPERIGLDYAYYNPVSLLLKDKGWVEEEFKKDGIDVRWVLSLGSNKALEFLNGGSIQFGSTAGGAALVGKANGNPIKAIYIYSRPEWTALVTGKDSGIKSVADLKGKRVAVTRGTDPHLFLLQALNQAGLTEKDIRPVLLQHPDGGRALVSGQVDAWAGLDPHMAKHELQEGARLFHRDPALNTYGVLNVREDFATENPEIVERLLAVYERARKYSLENPDELRGYLVKAAKVEDEIARKQLGERTDLTNPVIGEEHRKALTAAGTVLKEIGVLKSDTDVPALVADLIDDQYIQRVNRQQAAQR</sequence>
<evidence type="ECO:0000313" key="10">
    <source>
        <dbReference type="Proteomes" id="UP000277424"/>
    </source>
</evidence>
<reference evidence="9 10" key="1">
    <citation type="submission" date="2018-10" db="EMBL/GenBank/DDBJ databases">
        <title>Comparative analysis of microorganisms from saline springs in Andes Mountain Range, Colombia.</title>
        <authorList>
            <person name="Rubin E."/>
        </authorList>
    </citation>
    <scope>NUCLEOTIDE SEQUENCE [LARGE SCALE GENOMIC DNA]</scope>
    <source>
        <strain evidence="9 10">USBA 36</strain>
    </source>
</reference>
<dbReference type="SMART" id="SM00062">
    <property type="entry name" value="PBPb"/>
    <property type="match status" value="1"/>
</dbReference>
<dbReference type="InterPro" id="IPR006311">
    <property type="entry name" value="TAT_signal"/>
</dbReference>
<dbReference type="PANTHER" id="PTHR30024:SF21">
    <property type="entry name" value="ABC TRANSPORTER SUBSTRATE-BINDING PROTEIN"/>
    <property type="match status" value="1"/>
</dbReference>
<dbReference type="AlphaFoldDB" id="A0A420WR15"/>
<dbReference type="PROSITE" id="PS51318">
    <property type="entry name" value="TAT"/>
    <property type="match status" value="1"/>
</dbReference>
<evidence type="ECO:0000256" key="1">
    <source>
        <dbReference type="ARBA" id="ARBA00004418"/>
    </source>
</evidence>
<evidence type="ECO:0000256" key="7">
    <source>
        <dbReference type="SAM" id="SignalP"/>
    </source>
</evidence>
<dbReference type="NCBIfam" id="TIGR01728">
    <property type="entry name" value="SsuA_fam"/>
    <property type="match status" value="1"/>
</dbReference>
<dbReference type="RefSeq" id="WP_121218167.1">
    <property type="nucleotide sequence ID" value="NZ_RBIG01000001.1"/>
</dbReference>
<dbReference type="InterPro" id="IPR010067">
    <property type="entry name" value="ABC_SsuA_sub-bd"/>
</dbReference>
<comment type="similarity">
    <text evidence="2">Belongs to the bacterial solute-binding protein SsuA/TauA family.</text>
</comment>
<dbReference type="Proteomes" id="UP000277424">
    <property type="component" value="Unassembled WGS sequence"/>
</dbReference>
<organism evidence="9 10">
    <name type="scientific">Oceanibaculum indicum</name>
    <dbReference type="NCBI Taxonomy" id="526216"/>
    <lineage>
        <taxon>Bacteria</taxon>
        <taxon>Pseudomonadati</taxon>
        <taxon>Pseudomonadota</taxon>
        <taxon>Alphaproteobacteria</taxon>
        <taxon>Rhodospirillales</taxon>
        <taxon>Oceanibaculaceae</taxon>
        <taxon>Oceanibaculum</taxon>
    </lineage>
</organism>
<dbReference type="InterPro" id="IPR001638">
    <property type="entry name" value="Solute-binding_3/MltF_N"/>
</dbReference>
<evidence type="ECO:0000256" key="2">
    <source>
        <dbReference type="ARBA" id="ARBA00010742"/>
    </source>
</evidence>
<feature type="domain" description="Solute-binding protein family 3/N-terminal" evidence="8">
    <location>
        <begin position="35"/>
        <end position="250"/>
    </location>
</feature>
<name>A0A420WR15_9PROT</name>
<dbReference type="PANTHER" id="PTHR30024">
    <property type="entry name" value="ALIPHATIC SULFONATES-BINDING PROTEIN-RELATED"/>
    <property type="match status" value="1"/>
</dbReference>
<evidence type="ECO:0000256" key="6">
    <source>
        <dbReference type="ARBA" id="ARBA00070228"/>
    </source>
</evidence>
<gene>
    <name evidence="9" type="ORF">BCL74_1131</name>
</gene>
<dbReference type="Pfam" id="PF09084">
    <property type="entry name" value="NMT1"/>
    <property type="match status" value="1"/>
</dbReference>
<dbReference type="GO" id="GO:0016020">
    <property type="term" value="C:membrane"/>
    <property type="evidence" value="ECO:0007669"/>
    <property type="project" value="InterPro"/>
</dbReference>
<evidence type="ECO:0000313" key="9">
    <source>
        <dbReference type="EMBL" id="RKQ73345.1"/>
    </source>
</evidence>
<dbReference type="Gene3D" id="3.40.190.10">
    <property type="entry name" value="Periplasmic binding protein-like II"/>
    <property type="match status" value="2"/>
</dbReference>
<keyword evidence="4 7" id="KW-0732">Signal</keyword>
<feature type="chain" id="PRO_5019151992" description="Putative aliphatic sulfonates-binding protein" evidence="7">
    <location>
        <begin position="32"/>
        <end position="335"/>
    </location>
</feature>
<dbReference type="SUPFAM" id="SSF53850">
    <property type="entry name" value="Periplasmic binding protein-like II"/>
    <property type="match status" value="1"/>
</dbReference>
<comment type="caution">
    <text evidence="9">The sequence shown here is derived from an EMBL/GenBank/DDBJ whole genome shotgun (WGS) entry which is preliminary data.</text>
</comment>
<dbReference type="EMBL" id="RBIG01000001">
    <property type="protein sequence ID" value="RKQ73345.1"/>
    <property type="molecule type" value="Genomic_DNA"/>
</dbReference>
<dbReference type="GO" id="GO:0042626">
    <property type="term" value="F:ATPase-coupled transmembrane transporter activity"/>
    <property type="evidence" value="ECO:0007669"/>
    <property type="project" value="InterPro"/>
</dbReference>
<dbReference type="OrthoDB" id="7374754at2"/>
<evidence type="ECO:0000256" key="5">
    <source>
        <dbReference type="ARBA" id="ARBA00055538"/>
    </source>
</evidence>
<accession>A0A420WR15</accession>
<evidence type="ECO:0000256" key="3">
    <source>
        <dbReference type="ARBA" id="ARBA00022448"/>
    </source>
</evidence>
<keyword evidence="3" id="KW-0813">Transport</keyword>
<proteinExistence type="inferred from homology"/>
<comment type="function">
    <text evidence="5">Part of a binding-protein-dependent transport system for aliphatic sulfonates. Putative binding protein.</text>
</comment>
<evidence type="ECO:0000256" key="4">
    <source>
        <dbReference type="ARBA" id="ARBA00022729"/>
    </source>
</evidence>
<protein>
    <recommendedName>
        <fullName evidence="6">Putative aliphatic sulfonates-binding protein</fullName>
    </recommendedName>
</protein>
<dbReference type="InterPro" id="IPR015168">
    <property type="entry name" value="SsuA/THI5"/>
</dbReference>
<dbReference type="FunFam" id="3.40.190.10:FF:000050">
    <property type="entry name" value="Sulfonate ABC transporter substrate-binding protein"/>
    <property type="match status" value="1"/>
</dbReference>
<comment type="subcellular location">
    <subcellularLocation>
        <location evidence="1">Periplasm</location>
    </subcellularLocation>
</comment>
<evidence type="ECO:0000259" key="8">
    <source>
        <dbReference type="SMART" id="SM00062"/>
    </source>
</evidence>
<dbReference type="GO" id="GO:0042597">
    <property type="term" value="C:periplasmic space"/>
    <property type="evidence" value="ECO:0007669"/>
    <property type="project" value="UniProtKB-SubCell"/>
</dbReference>